<dbReference type="GO" id="GO:0008171">
    <property type="term" value="F:O-methyltransferase activity"/>
    <property type="evidence" value="ECO:0007669"/>
    <property type="project" value="InterPro"/>
</dbReference>
<evidence type="ECO:0000256" key="1">
    <source>
        <dbReference type="ARBA" id="ARBA00022603"/>
    </source>
</evidence>
<evidence type="ECO:0000259" key="6">
    <source>
        <dbReference type="Pfam" id="PF08100"/>
    </source>
</evidence>
<dbReference type="EMBL" id="MIKG01000005">
    <property type="protein sequence ID" value="RAO67395.1"/>
    <property type="molecule type" value="Genomic_DNA"/>
</dbReference>
<dbReference type="GO" id="GO:0046983">
    <property type="term" value="F:protein dimerization activity"/>
    <property type="evidence" value="ECO:0007669"/>
    <property type="project" value="InterPro"/>
</dbReference>
<protein>
    <submittedName>
        <fullName evidence="7">Uncharacterized protein</fullName>
    </submittedName>
</protein>
<dbReference type="InterPro" id="IPR016461">
    <property type="entry name" value="COMT-like"/>
</dbReference>
<dbReference type="GO" id="GO:0032259">
    <property type="term" value="P:methylation"/>
    <property type="evidence" value="ECO:0007669"/>
    <property type="project" value="UniProtKB-KW"/>
</dbReference>
<evidence type="ECO:0000256" key="2">
    <source>
        <dbReference type="ARBA" id="ARBA00022679"/>
    </source>
</evidence>
<dbReference type="Pfam" id="PF08100">
    <property type="entry name" value="Dimerisation"/>
    <property type="match status" value="1"/>
</dbReference>
<keyword evidence="1" id="KW-0489">Methyltransferase</keyword>
<dbReference type="InterPro" id="IPR036388">
    <property type="entry name" value="WH-like_DNA-bd_sf"/>
</dbReference>
<dbReference type="PANTHER" id="PTHR43712">
    <property type="entry name" value="PUTATIVE (AFU_ORTHOLOGUE AFUA_4G14580)-RELATED"/>
    <property type="match status" value="1"/>
</dbReference>
<proteinExistence type="predicted"/>
<organism evidence="7 8">
    <name type="scientific">Talaromyces amestolkiae</name>
    <dbReference type="NCBI Taxonomy" id="1196081"/>
    <lineage>
        <taxon>Eukaryota</taxon>
        <taxon>Fungi</taxon>
        <taxon>Dikarya</taxon>
        <taxon>Ascomycota</taxon>
        <taxon>Pezizomycotina</taxon>
        <taxon>Eurotiomycetes</taxon>
        <taxon>Eurotiomycetidae</taxon>
        <taxon>Eurotiales</taxon>
        <taxon>Trichocomaceae</taxon>
        <taxon>Talaromyces</taxon>
        <taxon>Talaromyces sect. Talaromyces</taxon>
    </lineage>
</organism>
<evidence type="ECO:0000313" key="7">
    <source>
        <dbReference type="EMBL" id="RAO67395.1"/>
    </source>
</evidence>
<dbReference type="InterPro" id="IPR036390">
    <property type="entry name" value="WH_DNA-bd_sf"/>
</dbReference>
<evidence type="ECO:0000256" key="3">
    <source>
        <dbReference type="ARBA" id="ARBA00022691"/>
    </source>
</evidence>
<evidence type="ECO:0000259" key="5">
    <source>
        <dbReference type="Pfam" id="PF00891"/>
    </source>
</evidence>
<feature type="active site" description="Proton acceptor" evidence="4">
    <location>
        <position position="306"/>
    </location>
</feature>
<keyword evidence="2" id="KW-0808">Transferase</keyword>
<dbReference type="GeneID" id="63792623"/>
<reference evidence="7 8" key="1">
    <citation type="journal article" date="2017" name="Biotechnol. Biofuels">
        <title>Differential beta-glucosidase expression as a function of carbon source availability in Talaromyces amestolkiae: a genomic and proteomic approach.</title>
        <authorList>
            <person name="de Eugenio L.I."/>
            <person name="Mendez-Liter J.A."/>
            <person name="Nieto-Dominguez M."/>
            <person name="Alonso L."/>
            <person name="Gil-Munoz J."/>
            <person name="Barriuso J."/>
            <person name="Prieto A."/>
            <person name="Martinez M.J."/>
        </authorList>
    </citation>
    <scope>NUCLEOTIDE SEQUENCE [LARGE SCALE GENOMIC DNA]</scope>
    <source>
        <strain evidence="7 8">CIB</strain>
    </source>
</reference>
<sequence length="405" mass="44886">MPTDVNAIIALSKEVAELSKKYESGAEVSKSEQNALVHAAEKLAIAVRDPDENMYNIAGQVSHNAAVRSAIAMNLFDFIPHDGSDITLDELSKKLGGANKELLGRILRACASTHLFEQTGVESYKQNMLSRAYLTDDNIPLAAQMYDFISHAILAIPEFGSQTDWKHIGDYTRGPFQVGFRTELGYMEYLQANPQRIKSWNAGMRLGRIGHRTSAFPFQKALELDPPAAEGGIAVVDVGGGRGQALEGIRQDYPDIKGRMILLDLPGVITDAKNNGLPRYIETAPGSFFDPLPQGARLYHFRRVLHIWGQQKGKELLENTKKYMDDYSRIVIADMVLADVGCLRDLAMQDLNMMSLGGMERSESEWKELIASAGLVLNKIWYNHDGPKHAVVEAVLPTYKGHKLD</sequence>
<keyword evidence="8" id="KW-1185">Reference proteome</keyword>
<evidence type="ECO:0000313" key="8">
    <source>
        <dbReference type="Proteomes" id="UP000249363"/>
    </source>
</evidence>
<dbReference type="InterPro" id="IPR012967">
    <property type="entry name" value="COMT_dimerisation"/>
</dbReference>
<evidence type="ECO:0000256" key="4">
    <source>
        <dbReference type="PIRSR" id="PIRSR005739-1"/>
    </source>
</evidence>
<name>A0A364KV11_TALAM</name>
<dbReference type="Proteomes" id="UP000249363">
    <property type="component" value="Unassembled WGS sequence"/>
</dbReference>
<dbReference type="Pfam" id="PF00891">
    <property type="entry name" value="Methyltransf_2"/>
    <property type="match status" value="1"/>
</dbReference>
<gene>
    <name evidence="7" type="ORF">BHQ10_003407</name>
</gene>
<dbReference type="SUPFAM" id="SSF53335">
    <property type="entry name" value="S-adenosyl-L-methionine-dependent methyltransferases"/>
    <property type="match status" value="1"/>
</dbReference>
<accession>A0A364KV11</accession>
<dbReference type="InterPro" id="IPR029063">
    <property type="entry name" value="SAM-dependent_MTases_sf"/>
</dbReference>
<dbReference type="OrthoDB" id="4212373at2759"/>
<dbReference type="Gene3D" id="3.40.50.150">
    <property type="entry name" value="Vaccinia Virus protein VP39"/>
    <property type="match status" value="1"/>
</dbReference>
<dbReference type="SUPFAM" id="SSF46785">
    <property type="entry name" value="Winged helix' DNA-binding domain"/>
    <property type="match status" value="1"/>
</dbReference>
<feature type="domain" description="O-methyltransferase dimerisation" evidence="6">
    <location>
        <begin position="64"/>
        <end position="136"/>
    </location>
</feature>
<dbReference type="PROSITE" id="PS51683">
    <property type="entry name" value="SAM_OMT_II"/>
    <property type="match status" value="1"/>
</dbReference>
<dbReference type="AlphaFoldDB" id="A0A364KV11"/>
<comment type="caution">
    <text evidence="7">The sequence shown here is derived from an EMBL/GenBank/DDBJ whole genome shotgun (WGS) entry which is preliminary data.</text>
</comment>
<dbReference type="RefSeq" id="XP_040731911.1">
    <property type="nucleotide sequence ID" value="XM_040875660.1"/>
</dbReference>
<feature type="domain" description="O-methyltransferase C-terminal" evidence="5">
    <location>
        <begin position="234"/>
        <end position="374"/>
    </location>
</feature>
<dbReference type="PIRSF" id="PIRSF005739">
    <property type="entry name" value="O-mtase"/>
    <property type="match status" value="1"/>
</dbReference>
<dbReference type="PANTHER" id="PTHR43712:SF1">
    <property type="entry name" value="HYPOTHETICAL O-METHYLTRANSFERASE (EUROFUNG)-RELATED"/>
    <property type="match status" value="1"/>
</dbReference>
<keyword evidence="3" id="KW-0949">S-adenosyl-L-methionine</keyword>
<dbReference type="InterPro" id="IPR001077">
    <property type="entry name" value="COMT_C"/>
</dbReference>
<dbReference type="Gene3D" id="1.10.10.10">
    <property type="entry name" value="Winged helix-like DNA-binding domain superfamily/Winged helix DNA-binding domain"/>
    <property type="match status" value="1"/>
</dbReference>